<dbReference type="RefSeq" id="WP_093523804.1">
    <property type="nucleotide sequence ID" value="NZ_FOSK01000018.1"/>
</dbReference>
<organism evidence="1 2">
    <name type="scientific">Pseudovibrio ascidiaceicola</name>
    <dbReference type="NCBI Taxonomy" id="285279"/>
    <lineage>
        <taxon>Bacteria</taxon>
        <taxon>Pseudomonadati</taxon>
        <taxon>Pseudomonadota</taxon>
        <taxon>Alphaproteobacteria</taxon>
        <taxon>Hyphomicrobiales</taxon>
        <taxon>Stappiaceae</taxon>
        <taxon>Pseudovibrio</taxon>
    </lineage>
</organism>
<dbReference type="Pfam" id="PF13432">
    <property type="entry name" value="TPR_16"/>
    <property type="match status" value="1"/>
</dbReference>
<protein>
    <submittedName>
        <fullName evidence="1">Tetratricopeptide repeat-containing protein</fullName>
    </submittedName>
</protein>
<dbReference type="InterPro" id="IPR011990">
    <property type="entry name" value="TPR-like_helical_dom_sf"/>
</dbReference>
<name>A0A1I4FC81_9HYPH</name>
<evidence type="ECO:0000313" key="1">
    <source>
        <dbReference type="EMBL" id="SFL15538.1"/>
    </source>
</evidence>
<dbReference type="Proteomes" id="UP000199598">
    <property type="component" value="Unassembled WGS sequence"/>
</dbReference>
<dbReference type="SUPFAM" id="SSF48452">
    <property type="entry name" value="TPR-like"/>
    <property type="match status" value="1"/>
</dbReference>
<keyword evidence="2" id="KW-1185">Reference proteome</keyword>
<dbReference type="Pfam" id="PF13181">
    <property type="entry name" value="TPR_8"/>
    <property type="match status" value="1"/>
</dbReference>
<dbReference type="SMART" id="SM00028">
    <property type="entry name" value="TPR"/>
    <property type="match status" value="2"/>
</dbReference>
<reference evidence="1 2" key="1">
    <citation type="submission" date="2016-10" db="EMBL/GenBank/DDBJ databases">
        <authorList>
            <person name="Varghese N."/>
            <person name="Submissions S."/>
        </authorList>
    </citation>
    <scope>NUCLEOTIDE SEQUENCE [LARGE SCALE GENOMIC DNA]</scope>
    <source>
        <strain evidence="1 2">DSM 16392</strain>
    </source>
</reference>
<sequence>MTELVSELGNSPEQDIKAIAKGAIGRSLGLAKDDINPGLVMAKGLMDTGRTEKALEIYTGLVLLEPINVDVQLGLANCAVQLQQYTLAVQAASAAMVLDPTNPRPYYFSGVACLALGHITEAKEDLEDALTYAKDRKDAEIHQATQKLLTGLNNA</sequence>
<comment type="caution">
    <text evidence="1">The sequence shown here is derived from an EMBL/GenBank/DDBJ whole genome shotgun (WGS) entry which is preliminary data.</text>
</comment>
<gene>
    <name evidence="1" type="ORF">SAMN04488518_11875</name>
</gene>
<dbReference type="EMBL" id="FOSK01000018">
    <property type="protein sequence ID" value="SFL15538.1"/>
    <property type="molecule type" value="Genomic_DNA"/>
</dbReference>
<evidence type="ECO:0000313" key="2">
    <source>
        <dbReference type="Proteomes" id="UP000199598"/>
    </source>
</evidence>
<accession>A0A1I4FC81</accession>
<dbReference type="InterPro" id="IPR019734">
    <property type="entry name" value="TPR_rpt"/>
</dbReference>
<dbReference type="Gene3D" id="1.25.40.10">
    <property type="entry name" value="Tetratricopeptide repeat domain"/>
    <property type="match status" value="1"/>
</dbReference>
<proteinExistence type="predicted"/>